<reference evidence="2" key="1">
    <citation type="submission" date="2017-01" db="EMBL/GenBank/DDBJ databases">
        <authorList>
            <person name="Varghese N."/>
            <person name="Submissions S."/>
        </authorList>
    </citation>
    <scope>NUCLEOTIDE SEQUENCE [LARGE SCALE GENOMIC DNA]</scope>
    <source>
        <strain evidence="2">DSM 22306</strain>
    </source>
</reference>
<dbReference type="Proteomes" id="UP000185999">
    <property type="component" value="Unassembled WGS sequence"/>
</dbReference>
<protein>
    <recommendedName>
        <fullName evidence="3">Glycerol kinase</fullName>
    </recommendedName>
</protein>
<name>A0A1N7N5I9_9GAMM</name>
<keyword evidence="2" id="KW-1185">Reference proteome</keyword>
<dbReference type="AlphaFoldDB" id="A0A1N7N5I9"/>
<accession>A0A1N7N5I9</accession>
<dbReference type="STRING" id="619304.SAMN05421760_10868"/>
<dbReference type="OrthoDB" id="5500241at2"/>
<dbReference type="RefSeq" id="WP_054341176.1">
    <property type="nucleotide sequence ID" value="NZ_FTOE01000008.1"/>
</dbReference>
<gene>
    <name evidence="1" type="ORF">SAMN05421760_10868</name>
</gene>
<dbReference type="EMBL" id="FTOE01000008">
    <property type="protein sequence ID" value="SIS93614.1"/>
    <property type="molecule type" value="Genomic_DNA"/>
</dbReference>
<evidence type="ECO:0008006" key="3">
    <source>
        <dbReference type="Google" id="ProtNLM"/>
    </source>
</evidence>
<evidence type="ECO:0000313" key="2">
    <source>
        <dbReference type="Proteomes" id="UP000185999"/>
    </source>
</evidence>
<organism evidence="1 2">
    <name type="scientific">Neptunomonas antarctica</name>
    <dbReference type="NCBI Taxonomy" id="619304"/>
    <lineage>
        <taxon>Bacteria</taxon>
        <taxon>Pseudomonadati</taxon>
        <taxon>Pseudomonadota</taxon>
        <taxon>Gammaproteobacteria</taxon>
        <taxon>Oceanospirillales</taxon>
        <taxon>Oceanospirillaceae</taxon>
        <taxon>Neptunomonas</taxon>
    </lineage>
</organism>
<sequence>MDNLDKISTTALSKLRSMSSKELFMQLENSGWIVRLDNMWELTQSGREQGGEVKHSDKFGMYIVWPAQMKIEGVDSVVVAYNQSTLLSASNIAELVALTARQVNMLLSELGWMSRHRKGWTLTPQGEALGGVQKENYKTGIPYVLWPAGFMHNRAFERSVKAFKGDLGQALGLNDVADQNTLIFRQKHPANFRTADGHYVRSKAEMLIDNWLYMAGIAHAYERALPIDEDHYSTFYLPVGNAYIEYWGSGNTAENEERMQEKLNMYEKYNFNFSKLDESDVLSLDSIMPRLLHKHGIEVY</sequence>
<proteinExistence type="predicted"/>
<evidence type="ECO:0000313" key="1">
    <source>
        <dbReference type="EMBL" id="SIS93614.1"/>
    </source>
</evidence>